<feature type="domain" description="Sister chromatid cohesion C-terminal" evidence="8">
    <location>
        <begin position="1418"/>
        <end position="1603"/>
    </location>
</feature>
<evidence type="ECO:0000256" key="3">
    <source>
        <dbReference type="ARBA" id="ARBA00022737"/>
    </source>
</evidence>
<dbReference type="GO" id="GO:0071169">
    <property type="term" value="P:establishment of protein localization to chromatin"/>
    <property type="evidence" value="ECO:0007669"/>
    <property type="project" value="TreeGrafter"/>
</dbReference>
<evidence type="ECO:0000256" key="1">
    <source>
        <dbReference type="ARBA" id="ARBA00004123"/>
    </source>
</evidence>
<feature type="region of interest" description="Disordered" evidence="7">
    <location>
        <begin position="617"/>
        <end position="645"/>
    </location>
</feature>
<dbReference type="GO" id="GO:0010468">
    <property type="term" value="P:regulation of gene expression"/>
    <property type="evidence" value="ECO:0007669"/>
    <property type="project" value="InterPro"/>
</dbReference>
<dbReference type="Pfam" id="PF12830">
    <property type="entry name" value="Nipped-B_C"/>
    <property type="match status" value="1"/>
</dbReference>
<dbReference type="InterPro" id="IPR026003">
    <property type="entry name" value="Cohesin_HEAT"/>
</dbReference>
<feature type="compositionally biased region" description="Low complexity" evidence="7">
    <location>
        <begin position="182"/>
        <end position="193"/>
    </location>
</feature>
<feature type="region of interest" description="Disordered" evidence="7">
    <location>
        <begin position="1684"/>
        <end position="1716"/>
    </location>
</feature>
<comment type="caution">
    <text evidence="9">The sequence shown here is derived from an EMBL/GenBank/DDBJ whole genome shotgun (WGS) entry which is preliminary data.</text>
</comment>
<evidence type="ECO:0000259" key="8">
    <source>
        <dbReference type="Pfam" id="PF12830"/>
    </source>
</evidence>
<dbReference type="Pfam" id="PF12765">
    <property type="entry name" value="Cohesin_HEAT"/>
    <property type="match status" value="1"/>
</dbReference>
<evidence type="ECO:0000313" key="9">
    <source>
        <dbReference type="EMBL" id="CAF9903447.1"/>
    </source>
</evidence>
<comment type="subcellular location">
    <subcellularLocation>
        <location evidence="1 6">Nucleus</location>
    </subcellularLocation>
</comment>
<evidence type="ECO:0000313" key="10">
    <source>
        <dbReference type="Proteomes" id="UP000664169"/>
    </source>
</evidence>
<dbReference type="OrthoDB" id="418242at2759"/>
<feature type="compositionally biased region" description="Basic and acidic residues" evidence="7">
    <location>
        <begin position="617"/>
        <end position="631"/>
    </location>
</feature>
<dbReference type="GO" id="GO:0090694">
    <property type="term" value="C:Scc2-Scc4 cohesin loading complex"/>
    <property type="evidence" value="ECO:0007669"/>
    <property type="project" value="TreeGrafter"/>
</dbReference>
<keyword evidence="5 6" id="KW-0131">Cell cycle</keyword>
<feature type="compositionally biased region" description="Basic and acidic residues" evidence="7">
    <location>
        <begin position="1781"/>
        <end position="1792"/>
    </location>
</feature>
<keyword evidence="4 6" id="KW-0539">Nucleus</keyword>
<dbReference type="GO" id="GO:0140588">
    <property type="term" value="P:chromatin looping"/>
    <property type="evidence" value="ECO:0007669"/>
    <property type="project" value="InterPro"/>
</dbReference>
<keyword evidence="3 6" id="KW-0677">Repeat</keyword>
<dbReference type="EMBL" id="CAJPDQ010000001">
    <property type="protein sequence ID" value="CAF9903447.1"/>
    <property type="molecule type" value="Genomic_DNA"/>
</dbReference>
<keyword evidence="10" id="KW-1185">Reference proteome</keyword>
<evidence type="ECO:0000256" key="4">
    <source>
        <dbReference type="ARBA" id="ARBA00023242"/>
    </source>
</evidence>
<evidence type="ECO:0000256" key="7">
    <source>
        <dbReference type="SAM" id="MobiDB-lite"/>
    </source>
</evidence>
<dbReference type="CDD" id="cd23958">
    <property type="entry name" value="SCC2"/>
    <property type="match status" value="1"/>
</dbReference>
<sequence length="1856" mass="206262">MAFPVAQYHGDVYSTKAGQPAINIKPSYDGQPQKKQAIQAPARHSLPAKLPIRTVRPLRVNEALQFTPLTSILPHDTNVISLPNASVSVSCPIFPSTTKRQRARDHLEHLDRKIVGGDETQVRETLGTMQSLLEPGMISQFSFKHMPLTDAKDGDIKPSNLLSPFALMVLNHTSVEYLFPQSSAPSSPESIASMQKPVKASTLQQPSTPEEPEIMIETEEVVEIDSENEDIIVVEQPYLRDIASPPSQLKVERLLSTSTIPQPDQEVDRKRKRVEDGDDNTHGNYQKAAVDADLQELKELIWEISTAEDNFSSDNAGSSTDRLLTSVHGADGEVITLSSFAHSKLEQLISHVIKSKRFNVLEVEVLVKLQSLCLGSITAADGIDGRFSSDWNESEAENWLADITTLESAFQASRTVLRIMSGGREEKLLYPEETVQRIINLVCKVIDNCITRVVESRSTGDSADIFQIGSDHKKTIGHLLQSAGKVLKLLLVVLAEEELSERPINDVLFFAIRMLFVENSSSEKDSVLGVQKFETFRRMAMNITSTIYSRYEDQRDFILRDILDSLQKLPTTKVHGRQFKLADGGRLQLTSVLLLKLVSTSGSGGISVVKHRSRRVLPDADGTARPRHSEIGESDVSDDEAGSDDEEDIPLIKVSSHTASSVERNSSVSKALFNAAWMTAQKIISYLVTRASSCSKTGEQPHRHLLDMFVEDLITVFNHPEWPASEVLLRVLVIKMIDLAETSSTVSAKNMALETLGIMGTAILETIALARQRSRALEIDDAPLSMKLSNQLESSISEGLGQWDLAGSDGPYHIVLEHLAADDSDVQGYHLTQWAKLIFWGINNTSQPPEPVKETHLAFAKKVCDALDDGIWDNSTKSFSVSPAQCKLAYQLILLNIGVCKAFVRILNVLVASVRSDQVTVRARGLKSVTLMIEKEPSMLDRMASQVNSLISRCVADSSSMVRDNALALLAKCMSYRSTLDGDMLRMILVYTHDAAPGIKKRAMKLLKDLFLREFPTISQFKDYKAIILEQLLQTVADIEESVVELGRQTLEEIWLAPFEKMSKNNDVSVQDRVTLQKHVNLLKDTMNRSDLTSGLARRFLRYSMSEKCKNAKTNKKINRSFVAAGFDIMLDEDPDAPERVAMLQTMAIFAQANPRLLTQQQLEHLFQPYVGTTIESADLIRFRKVVIILRWVLPTLSSVQENFLHQVQGVFLKNLQRLPKQILNEVAACLWTINGSIENLTILANIELSVLQKLHQIEKVEFADNPGETNKAQRFMDLAGQFGHYCNFVPKFSDFKQKLGWLRSSTVPGMIIAAMQPFAAAKQPLALRTSSLENIGLICEAWPQHFNDHENVQTFQQILRKDHPDLQKIVLGCFRNFFASQDAQFGSEEEIEERQVLIDGKIGGSVIASERDAAAALIAQGFVKDILKISLSSQDDYALAATEVLASILRQGLVHPKDIGPALVALSTSTNARIAQIALQQHETLHVQHESMFEREYMRAITEAFTYQKTVVNDTRGFVLPTYRAKLHPTYQIVKTSKSKIQTKFLTNYLGKIDFDPTKLDVPATAIPPHLEFARFMLENLAYFEYGRLEDLMQVINGCEKIVSSTGAAISDSINREILGMIIDPTTGVPMDLSIESTDAPSGSQLIEVSDSRLRLLTTSAVILSLTWQTRTFLRRLYNIPSTQSNGQSGKQHTGRGRPPKDTGKIPPRNTTITGDRLIEGIDRTVNSLDSRASSIQICKTFSELMAIDSEVKVPSDDADDLNGDADAYTNDIEINGYARKETSAQYDREASIGTNDEGDNMSIPGSARKRRSSSTGGTTPSKKRRGRPPKKRSGEDSTMSGANSSEFFESLMFE</sequence>
<reference evidence="9" key="1">
    <citation type="submission" date="2021-03" db="EMBL/GenBank/DDBJ databases">
        <authorList>
            <person name="Tagirdzhanova G."/>
        </authorList>
    </citation>
    <scope>NUCLEOTIDE SEQUENCE</scope>
</reference>
<evidence type="ECO:0000256" key="2">
    <source>
        <dbReference type="ARBA" id="ARBA00009252"/>
    </source>
</evidence>
<accession>A0A8H3EDG4</accession>
<dbReference type="GO" id="GO:0061775">
    <property type="term" value="F:cohesin loader activity"/>
    <property type="evidence" value="ECO:0007669"/>
    <property type="project" value="InterPro"/>
</dbReference>
<dbReference type="InterPro" id="IPR033031">
    <property type="entry name" value="Scc2/Nipped-B"/>
</dbReference>
<dbReference type="PANTHER" id="PTHR21704:SF18">
    <property type="entry name" value="NIPPED-B-LIKE PROTEIN"/>
    <property type="match status" value="1"/>
</dbReference>
<feature type="compositionally biased region" description="Polar residues" evidence="7">
    <location>
        <begin position="1684"/>
        <end position="1693"/>
    </location>
</feature>
<dbReference type="InterPro" id="IPR024986">
    <property type="entry name" value="Nipped-B_C"/>
</dbReference>
<dbReference type="SUPFAM" id="SSF48371">
    <property type="entry name" value="ARM repeat"/>
    <property type="match status" value="1"/>
</dbReference>
<dbReference type="GO" id="GO:0034087">
    <property type="term" value="P:establishment of mitotic sister chromatid cohesion"/>
    <property type="evidence" value="ECO:0007669"/>
    <property type="project" value="TreeGrafter"/>
</dbReference>
<feature type="region of interest" description="Disordered" evidence="7">
    <location>
        <begin position="1781"/>
        <end position="1856"/>
    </location>
</feature>
<dbReference type="Proteomes" id="UP000664169">
    <property type="component" value="Unassembled WGS sequence"/>
</dbReference>
<dbReference type="Gene3D" id="1.25.10.10">
    <property type="entry name" value="Leucine-rich Repeat Variant"/>
    <property type="match status" value="1"/>
</dbReference>
<comment type="similarity">
    <text evidence="2 6">Belongs to the SCC2/Nipped-B family.</text>
</comment>
<gene>
    <name evidence="9" type="ORF">GOMPHAMPRED_000263</name>
</gene>
<name>A0A8H3EDG4_9LECA</name>
<evidence type="ECO:0000256" key="5">
    <source>
        <dbReference type="ARBA" id="ARBA00023306"/>
    </source>
</evidence>
<feature type="compositionally biased region" description="Basic and acidic residues" evidence="7">
    <location>
        <begin position="266"/>
        <end position="281"/>
    </location>
</feature>
<protein>
    <recommendedName>
        <fullName evidence="6">Sister chromatid cohesion protein</fullName>
    </recommendedName>
</protein>
<evidence type="ECO:0000256" key="6">
    <source>
        <dbReference type="RuleBase" id="RU364107"/>
    </source>
</evidence>
<feature type="region of interest" description="Disordered" evidence="7">
    <location>
        <begin position="254"/>
        <end position="285"/>
    </location>
</feature>
<dbReference type="GO" id="GO:1990414">
    <property type="term" value="P:replication-born double-strand break repair via sister chromatid exchange"/>
    <property type="evidence" value="ECO:0007669"/>
    <property type="project" value="TreeGrafter"/>
</dbReference>
<feature type="compositionally biased region" description="Acidic residues" evidence="7">
    <location>
        <begin position="632"/>
        <end position="645"/>
    </location>
</feature>
<dbReference type="InterPro" id="IPR016024">
    <property type="entry name" value="ARM-type_fold"/>
</dbReference>
<dbReference type="InterPro" id="IPR011989">
    <property type="entry name" value="ARM-like"/>
</dbReference>
<feature type="compositionally biased region" description="Polar residues" evidence="7">
    <location>
        <begin position="1838"/>
        <end position="1849"/>
    </location>
</feature>
<organism evidence="9 10">
    <name type="scientific">Gomphillus americanus</name>
    <dbReference type="NCBI Taxonomy" id="1940652"/>
    <lineage>
        <taxon>Eukaryota</taxon>
        <taxon>Fungi</taxon>
        <taxon>Dikarya</taxon>
        <taxon>Ascomycota</taxon>
        <taxon>Pezizomycotina</taxon>
        <taxon>Lecanoromycetes</taxon>
        <taxon>OSLEUM clade</taxon>
        <taxon>Ostropomycetidae</taxon>
        <taxon>Ostropales</taxon>
        <taxon>Graphidaceae</taxon>
        <taxon>Gomphilloideae</taxon>
        <taxon>Gomphillus</taxon>
    </lineage>
</organism>
<dbReference type="GO" id="GO:0003682">
    <property type="term" value="F:chromatin binding"/>
    <property type="evidence" value="ECO:0007669"/>
    <property type="project" value="TreeGrafter"/>
</dbReference>
<dbReference type="PANTHER" id="PTHR21704">
    <property type="entry name" value="NIPPED-B-LIKE PROTEIN DELANGIN SCC2-RELATED"/>
    <property type="match status" value="1"/>
</dbReference>
<feature type="compositionally biased region" description="Basic residues" evidence="7">
    <location>
        <begin position="1823"/>
        <end position="1833"/>
    </location>
</feature>
<feature type="region of interest" description="Disordered" evidence="7">
    <location>
        <begin position="181"/>
        <end position="210"/>
    </location>
</feature>
<proteinExistence type="inferred from homology"/>